<evidence type="ECO:0000313" key="3">
    <source>
        <dbReference type="Proteomes" id="UP000053300"/>
    </source>
</evidence>
<evidence type="ECO:0000256" key="1">
    <source>
        <dbReference type="SAM" id="Phobius"/>
    </source>
</evidence>
<feature type="transmembrane region" description="Helical" evidence="1">
    <location>
        <begin position="75"/>
        <end position="98"/>
    </location>
</feature>
<dbReference type="AlphaFoldDB" id="A0A0W7Z512"/>
<dbReference type="STRING" id="225992.B5M06_15270"/>
<keyword evidence="1" id="KW-1133">Transmembrane helix</keyword>
<feature type="transmembrane region" description="Helical" evidence="1">
    <location>
        <begin position="153"/>
        <end position="176"/>
    </location>
</feature>
<protein>
    <submittedName>
        <fullName evidence="2">Uncharacterized protein</fullName>
    </submittedName>
</protein>
<sequence length="182" mass="20797">MLEAFKIGINGYGAIQQYMLFFNRFAFAKGCAEVLVGFGALVVPVSSEEFFRMPVCQYVFHWVADGKQILITQKIIAGVQVLCIALHPVVHGVLYALYGELNNKFLLEKILCIQRVQRKSAALMYELEMVFEKSRESNKVAKQSLSFFCNVDLFFSGFYIFGANFGGWGFFHWFLISPCFLY</sequence>
<evidence type="ECO:0000313" key="2">
    <source>
        <dbReference type="EMBL" id="KUF42203.1"/>
    </source>
</evidence>
<proteinExistence type="predicted"/>
<keyword evidence="1" id="KW-0472">Membrane</keyword>
<dbReference type="Proteomes" id="UP000053300">
    <property type="component" value="Unassembled WGS sequence"/>
</dbReference>
<organism evidence="2 3">
    <name type="scientific">Comamonas kerstersii</name>
    <dbReference type="NCBI Taxonomy" id="225992"/>
    <lineage>
        <taxon>Bacteria</taxon>
        <taxon>Pseudomonadati</taxon>
        <taxon>Pseudomonadota</taxon>
        <taxon>Betaproteobacteria</taxon>
        <taxon>Burkholderiales</taxon>
        <taxon>Comamonadaceae</taxon>
        <taxon>Comamonas</taxon>
    </lineage>
</organism>
<gene>
    <name evidence="2" type="ORF">AS359_00265</name>
</gene>
<reference evidence="2 3" key="1">
    <citation type="submission" date="2015-12" db="EMBL/GenBank/DDBJ databases">
        <title>Complete genome sequence of a multi-drug resistant strain Acidovorax sp. 12322-1.</title>
        <authorList>
            <person name="Ming D."/>
            <person name="Wang M."/>
            <person name="Hu S."/>
            <person name="Zhou Y."/>
            <person name="Jiang T."/>
        </authorList>
    </citation>
    <scope>NUCLEOTIDE SEQUENCE [LARGE SCALE GENOMIC DNA]</scope>
    <source>
        <strain evidence="2 3">12322-1</strain>
    </source>
</reference>
<name>A0A0W7Z512_9BURK</name>
<dbReference type="EMBL" id="LPXH01000016">
    <property type="protein sequence ID" value="KUF42203.1"/>
    <property type="molecule type" value="Genomic_DNA"/>
</dbReference>
<accession>A0A0W7Z512</accession>
<keyword evidence="1" id="KW-0812">Transmembrane</keyword>
<comment type="caution">
    <text evidence="2">The sequence shown here is derived from an EMBL/GenBank/DDBJ whole genome shotgun (WGS) entry which is preliminary data.</text>
</comment>
<keyword evidence="3" id="KW-1185">Reference proteome</keyword>